<dbReference type="Proteomes" id="UP000077202">
    <property type="component" value="Unassembled WGS sequence"/>
</dbReference>
<gene>
    <name evidence="1" type="ORF">AXG93_2520s1270</name>
</gene>
<dbReference type="InterPro" id="IPR034570">
    <property type="entry name" value="PNSB4"/>
</dbReference>
<evidence type="ECO:0000313" key="1">
    <source>
        <dbReference type="EMBL" id="OAE27630.1"/>
    </source>
</evidence>
<dbReference type="EMBL" id="LVLJ01001858">
    <property type="protein sequence ID" value="OAE27630.1"/>
    <property type="molecule type" value="Genomic_DNA"/>
</dbReference>
<keyword evidence="2" id="KW-1185">Reference proteome</keyword>
<sequence length="264" mass="28648">MAMALVRSPGLRAALTRAELPPLASTCGDELWTSQVRSRSGASSAGVSGRLLRSRGMNLSKRVEKRPVAAAAILDPHSFAFLADLLTPELDPTKFGVSLDITRDIVDDRSTWSLGEDAIKHFYMACAFVFCWGCCVFGSMNDKFYESDTYRGAGGNGTGHWIYDLEEREEAAARDEMWSEDLMKEIEEKSEEVRYASATCADPEEKSSVMTGLKKLMSGVKSTDASLPRGNRPLAGFPEATERVRKEKGGGGGGVVGWVCLCGV</sequence>
<dbReference type="PANTHER" id="PTHR36315:SF2">
    <property type="entry name" value="PHOTOSYNTHETIC NDH SUBUNIT OF SUBCOMPLEX B 4, CHLOROPLASTIC"/>
    <property type="match status" value="1"/>
</dbReference>
<dbReference type="GO" id="GO:0010598">
    <property type="term" value="C:NAD(P)H dehydrogenase complex (plastoquinone)"/>
    <property type="evidence" value="ECO:0007669"/>
    <property type="project" value="InterPro"/>
</dbReference>
<accession>A0A176W3M1</accession>
<reference evidence="1" key="1">
    <citation type="submission" date="2016-03" db="EMBL/GenBank/DDBJ databases">
        <title>Mechanisms controlling the formation of the plant cell surface in tip-growing cells are functionally conserved among land plants.</title>
        <authorList>
            <person name="Honkanen S."/>
            <person name="Jones V.A."/>
            <person name="Morieri G."/>
            <person name="Champion C."/>
            <person name="Hetherington A.J."/>
            <person name="Kelly S."/>
            <person name="Saint-Marcoux D."/>
            <person name="Proust H."/>
            <person name="Prescott H."/>
            <person name="Dolan L."/>
        </authorList>
    </citation>
    <scope>NUCLEOTIDE SEQUENCE [LARGE SCALE GENOMIC DNA]</scope>
    <source>
        <tissue evidence="1">Whole gametophyte</tissue>
    </source>
</reference>
<organism evidence="1 2">
    <name type="scientific">Marchantia polymorpha subsp. ruderalis</name>
    <dbReference type="NCBI Taxonomy" id="1480154"/>
    <lineage>
        <taxon>Eukaryota</taxon>
        <taxon>Viridiplantae</taxon>
        <taxon>Streptophyta</taxon>
        <taxon>Embryophyta</taxon>
        <taxon>Marchantiophyta</taxon>
        <taxon>Marchantiopsida</taxon>
        <taxon>Marchantiidae</taxon>
        <taxon>Marchantiales</taxon>
        <taxon>Marchantiaceae</taxon>
        <taxon>Marchantia</taxon>
    </lineage>
</organism>
<comment type="caution">
    <text evidence="1">The sequence shown here is derived from an EMBL/GenBank/DDBJ whole genome shotgun (WGS) entry which is preliminary data.</text>
</comment>
<proteinExistence type="predicted"/>
<name>A0A176W3M1_MARPO</name>
<dbReference type="PANTHER" id="PTHR36315">
    <property type="entry name" value="PHOTOSYNTHETIC NDH SUBUNIT OF SUBCOMPLEX B 4, CHLOROPLASTIC"/>
    <property type="match status" value="1"/>
</dbReference>
<dbReference type="AlphaFoldDB" id="A0A176W3M1"/>
<evidence type="ECO:0000313" key="2">
    <source>
        <dbReference type="Proteomes" id="UP000077202"/>
    </source>
</evidence>
<dbReference type="GO" id="GO:0009535">
    <property type="term" value="C:chloroplast thylakoid membrane"/>
    <property type="evidence" value="ECO:0007669"/>
    <property type="project" value="InterPro"/>
</dbReference>
<dbReference type="GO" id="GO:0009773">
    <property type="term" value="P:photosynthetic electron transport in photosystem I"/>
    <property type="evidence" value="ECO:0007669"/>
    <property type="project" value="InterPro"/>
</dbReference>
<protein>
    <submittedName>
        <fullName evidence="1">Uncharacterized protein</fullName>
    </submittedName>
</protein>